<dbReference type="Pfam" id="PF10721">
    <property type="entry name" value="DUF2514"/>
    <property type="match status" value="1"/>
</dbReference>
<dbReference type="Proteomes" id="UP000326659">
    <property type="component" value="Chromosome"/>
</dbReference>
<dbReference type="OrthoDB" id="6905291at2"/>
<evidence type="ECO:0000313" key="2">
    <source>
        <dbReference type="Proteomes" id="UP000326659"/>
    </source>
</evidence>
<dbReference type="EMBL" id="CP043626">
    <property type="protein sequence ID" value="QEY70520.1"/>
    <property type="molecule type" value="Genomic_DNA"/>
</dbReference>
<evidence type="ECO:0000313" key="1">
    <source>
        <dbReference type="EMBL" id="QEY70520.1"/>
    </source>
</evidence>
<accession>A0A9X7MYN4</accession>
<keyword evidence="2" id="KW-1185">Reference proteome</keyword>
<dbReference type="AlphaFoldDB" id="A0A9X7MYN4"/>
<dbReference type="KEGG" id="pden:F1C79_01945"/>
<reference evidence="1 2" key="1">
    <citation type="submission" date="2019-09" db="EMBL/GenBank/DDBJ databases">
        <title>Prosopis cineraria nodule microbiome.</title>
        <authorList>
            <person name="Chaluvadi S.R."/>
            <person name="Ali R."/>
            <person name="Wang X."/>
        </authorList>
    </citation>
    <scope>NUCLEOTIDE SEQUENCE [LARGE SCALE GENOMIC DNA]</scope>
    <source>
        <strain evidence="1 2">BG1</strain>
    </source>
</reference>
<organism evidence="1 2">
    <name type="scientific">Pseudomonas denitrificans</name>
    <dbReference type="NCBI Taxonomy" id="43306"/>
    <lineage>
        <taxon>Bacteria</taxon>
        <taxon>Pseudomonadati</taxon>
        <taxon>Pseudomonadota</taxon>
        <taxon>Gammaproteobacteria</taxon>
        <taxon>Pseudomonadales</taxon>
        <taxon>Pseudomonadaceae</taxon>
        <taxon>Halopseudomonas</taxon>
    </lineage>
</organism>
<gene>
    <name evidence="1" type="ORF">F1C79_01945</name>
</gene>
<sequence length="178" mass="19154">MGARQGSAGVTWLLSNWKPLLAGLLLFLAAAGGWHEGRARMDAAWQARWDQHAIQDQQAATAFEARERAEEQRRQLSVNKVIEDADKKIDQVRANADAAADQRVHDAAAKYADRVAAAEAGRESCTAAASKAATEHARVLAELLGEADRLAGIYAEAADESRVRGLACEAAYDGVRSE</sequence>
<dbReference type="InterPro" id="IPR019659">
    <property type="entry name" value="DUF2514"/>
</dbReference>
<protein>
    <submittedName>
        <fullName evidence="1">DUF2514 family protein</fullName>
    </submittedName>
</protein>
<proteinExistence type="predicted"/>
<name>A0A9X7MYN4_PSEDE</name>